<organism evidence="2 3">
    <name type="scientific">Trematosphaeria pertusa</name>
    <dbReference type="NCBI Taxonomy" id="390896"/>
    <lineage>
        <taxon>Eukaryota</taxon>
        <taxon>Fungi</taxon>
        <taxon>Dikarya</taxon>
        <taxon>Ascomycota</taxon>
        <taxon>Pezizomycotina</taxon>
        <taxon>Dothideomycetes</taxon>
        <taxon>Pleosporomycetidae</taxon>
        <taxon>Pleosporales</taxon>
        <taxon>Massarineae</taxon>
        <taxon>Trematosphaeriaceae</taxon>
        <taxon>Trematosphaeria</taxon>
    </lineage>
</organism>
<dbReference type="AlphaFoldDB" id="A0A6A6I639"/>
<dbReference type="Proteomes" id="UP000800094">
    <property type="component" value="Unassembled WGS sequence"/>
</dbReference>
<accession>A0A6A6I639</accession>
<sequence length="155" mass="16896">MMIGTRQSGAICNRAHSGGAGEGLAVNVDDAIPRFRRTIRTFDSWQMTDDSKKDAVWKRTHNCRESDRGPRRATYCLPRLRFPREARLQLRPVEMSSSIHPIALPGFTLSPDPTTAGATTGPRIGSTSPGDLCITRHRSLAPGEAGRDSPVGTAR</sequence>
<gene>
    <name evidence="2" type="ORF">BU26DRAFT_90986</name>
</gene>
<feature type="compositionally biased region" description="Low complexity" evidence="1">
    <location>
        <begin position="113"/>
        <end position="122"/>
    </location>
</feature>
<proteinExistence type="predicted"/>
<dbReference type="GeneID" id="54589813"/>
<name>A0A6A6I639_9PLEO</name>
<dbReference type="EMBL" id="ML987202">
    <property type="protein sequence ID" value="KAF2245010.1"/>
    <property type="molecule type" value="Genomic_DNA"/>
</dbReference>
<reference evidence="2" key="1">
    <citation type="journal article" date="2020" name="Stud. Mycol.">
        <title>101 Dothideomycetes genomes: a test case for predicting lifestyles and emergence of pathogens.</title>
        <authorList>
            <person name="Haridas S."/>
            <person name="Albert R."/>
            <person name="Binder M."/>
            <person name="Bloem J."/>
            <person name="Labutti K."/>
            <person name="Salamov A."/>
            <person name="Andreopoulos B."/>
            <person name="Baker S."/>
            <person name="Barry K."/>
            <person name="Bills G."/>
            <person name="Bluhm B."/>
            <person name="Cannon C."/>
            <person name="Castanera R."/>
            <person name="Culley D."/>
            <person name="Daum C."/>
            <person name="Ezra D."/>
            <person name="Gonzalez J."/>
            <person name="Henrissat B."/>
            <person name="Kuo A."/>
            <person name="Liang C."/>
            <person name="Lipzen A."/>
            <person name="Lutzoni F."/>
            <person name="Magnuson J."/>
            <person name="Mondo S."/>
            <person name="Nolan M."/>
            <person name="Ohm R."/>
            <person name="Pangilinan J."/>
            <person name="Park H.-J."/>
            <person name="Ramirez L."/>
            <person name="Alfaro M."/>
            <person name="Sun H."/>
            <person name="Tritt A."/>
            <person name="Yoshinaga Y."/>
            <person name="Zwiers L.-H."/>
            <person name="Turgeon B."/>
            <person name="Goodwin S."/>
            <person name="Spatafora J."/>
            <person name="Crous P."/>
            <person name="Grigoriev I."/>
        </authorList>
    </citation>
    <scope>NUCLEOTIDE SEQUENCE</scope>
    <source>
        <strain evidence="2">CBS 122368</strain>
    </source>
</reference>
<dbReference type="RefSeq" id="XP_033680014.1">
    <property type="nucleotide sequence ID" value="XM_033836483.1"/>
</dbReference>
<feature type="region of interest" description="Disordered" evidence="1">
    <location>
        <begin position="112"/>
        <end position="155"/>
    </location>
</feature>
<keyword evidence="3" id="KW-1185">Reference proteome</keyword>
<protein>
    <submittedName>
        <fullName evidence="2">Uncharacterized protein</fullName>
    </submittedName>
</protein>
<evidence type="ECO:0000313" key="2">
    <source>
        <dbReference type="EMBL" id="KAF2245010.1"/>
    </source>
</evidence>
<evidence type="ECO:0000256" key="1">
    <source>
        <dbReference type="SAM" id="MobiDB-lite"/>
    </source>
</evidence>
<evidence type="ECO:0000313" key="3">
    <source>
        <dbReference type="Proteomes" id="UP000800094"/>
    </source>
</evidence>